<dbReference type="InterPro" id="IPR047729">
    <property type="entry name" value="Sce7726-like"/>
</dbReference>
<name>A0ABX7NIA8_9BACT</name>
<evidence type="ECO:0000313" key="1">
    <source>
        <dbReference type="EMBL" id="QSQ17224.1"/>
    </source>
</evidence>
<accession>A0ABX7NIA8</accession>
<gene>
    <name evidence="1" type="ORF">JY572_14685</name>
</gene>
<dbReference type="Proteomes" id="UP000663090">
    <property type="component" value="Chromosome"/>
</dbReference>
<sequence>MHDADVRPALLTYIRTTRPHARVMEELGLRSGRVRVDVAALEPGELAAYELKADTDNLRRLPGQVAEYSAVFDRCTVVTGGRHLLHAAAAVPRWWGVMRVREAAGAWVLELVRESRPNPSPCAASALELVWRAEMLALLESRSAARGMRTSTRERLRARILELLTPEEVRAYVRQVLVSRTDWR</sequence>
<organism evidence="1 2">
    <name type="scientific">Myxococcus landrumensis</name>
    <dbReference type="NCBI Taxonomy" id="2813577"/>
    <lineage>
        <taxon>Bacteria</taxon>
        <taxon>Pseudomonadati</taxon>
        <taxon>Myxococcota</taxon>
        <taxon>Myxococcia</taxon>
        <taxon>Myxococcales</taxon>
        <taxon>Cystobacterineae</taxon>
        <taxon>Myxococcaceae</taxon>
        <taxon>Myxococcus</taxon>
    </lineage>
</organism>
<proteinExistence type="predicted"/>
<dbReference type="RefSeq" id="WP_206718858.1">
    <property type="nucleotide sequence ID" value="NZ_CP071091.1"/>
</dbReference>
<reference evidence="1 2" key="1">
    <citation type="submission" date="2021-02" db="EMBL/GenBank/DDBJ databases">
        <title>De Novo genome assembly of isolated myxobacteria.</title>
        <authorList>
            <person name="Stevens D.C."/>
        </authorList>
    </citation>
    <scope>NUCLEOTIDE SEQUENCE [LARGE SCALE GENOMIC DNA]</scope>
    <source>
        <strain evidence="1 2">SCHIC003</strain>
    </source>
</reference>
<protein>
    <submittedName>
        <fullName evidence="1">Sce7726 family protein</fullName>
    </submittedName>
</protein>
<dbReference type="NCBIfam" id="NF033832">
    <property type="entry name" value="sce7726_fam"/>
    <property type="match status" value="1"/>
</dbReference>
<dbReference type="EMBL" id="CP071091">
    <property type="protein sequence ID" value="QSQ17224.1"/>
    <property type="molecule type" value="Genomic_DNA"/>
</dbReference>
<keyword evidence="2" id="KW-1185">Reference proteome</keyword>
<evidence type="ECO:0000313" key="2">
    <source>
        <dbReference type="Proteomes" id="UP000663090"/>
    </source>
</evidence>